<dbReference type="NCBIfam" id="NF038403">
    <property type="entry name" value="perm_prefix_1"/>
    <property type="match status" value="1"/>
</dbReference>
<evidence type="ECO:0000313" key="3">
    <source>
        <dbReference type="Proteomes" id="UP000249890"/>
    </source>
</evidence>
<feature type="transmembrane region" description="Helical" evidence="1">
    <location>
        <begin position="225"/>
        <end position="245"/>
    </location>
</feature>
<evidence type="ECO:0000256" key="1">
    <source>
        <dbReference type="SAM" id="Phobius"/>
    </source>
</evidence>
<dbReference type="Proteomes" id="UP000249890">
    <property type="component" value="Chromosome"/>
</dbReference>
<protein>
    <recommendedName>
        <fullName evidence="4">Beta-carotene 15,15'-monooxygenase</fullName>
    </recommendedName>
</protein>
<keyword evidence="1" id="KW-1133">Transmembrane helix</keyword>
<evidence type="ECO:0000313" key="2">
    <source>
        <dbReference type="EMBL" id="ASA25266.1"/>
    </source>
</evidence>
<reference evidence="2 3" key="1">
    <citation type="submission" date="2017-06" db="EMBL/GenBank/DDBJ databases">
        <title>Complete genome sequence of Paenibacillus donghaensis KCTC 13049T isolated from East Sea sediment, South Korea.</title>
        <authorList>
            <person name="Jung B.K."/>
            <person name="Hong S.-J."/>
            <person name="Shin J.-H."/>
        </authorList>
    </citation>
    <scope>NUCLEOTIDE SEQUENCE [LARGE SCALE GENOMIC DNA]</scope>
    <source>
        <strain evidence="2 3">KCTC 13049</strain>
    </source>
</reference>
<organism evidence="2 3">
    <name type="scientific">Paenibacillus donghaensis</name>
    <dbReference type="NCBI Taxonomy" id="414771"/>
    <lineage>
        <taxon>Bacteria</taxon>
        <taxon>Bacillati</taxon>
        <taxon>Bacillota</taxon>
        <taxon>Bacilli</taxon>
        <taxon>Bacillales</taxon>
        <taxon>Paenibacillaceae</taxon>
        <taxon>Paenibacillus</taxon>
    </lineage>
</organism>
<keyword evidence="1" id="KW-0812">Transmembrane</keyword>
<proteinExistence type="predicted"/>
<feature type="transmembrane region" description="Helical" evidence="1">
    <location>
        <begin position="138"/>
        <end position="157"/>
    </location>
</feature>
<dbReference type="KEGG" id="pdh:B9T62_33765"/>
<accession>A0A2Z2KEQ8</accession>
<gene>
    <name evidence="2" type="ORF">B9T62_33765</name>
</gene>
<feature type="transmembrane region" description="Helical" evidence="1">
    <location>
        <begin position="269"/>
        <end position="293"/>
    </location>
</feature>
<dbReference type="RefSeq" id="WP_087919230.1">
    <property type="nucleotide sequence ID" value="NZ_CP021780.1"/>
</dbReference>
<feature type="transmembrane region" description="Helical" evidence="1">
    <location>
        <begin position="193"/>
        <end position="213"/>
    </location>
</feature>
<evidence type="ECO:0008006" key="4">
    <source>
        <dbReference type="Google" id="ProtNLM"/>
    </source>
</evidence>
<dbReference type="OrthoDB" id="9815852at2"/>
<feature type="transmembrane region" description="Helical" evidence="1">
    <location>
        <begin position="99"/>
        <end position="118"/>
    </location>
</feature>
<dbReference type="InterPro" id="IPR047928">
    <property type="entry name" value="Perm_prefix_1"/>
</dbReference>
<dbReference type="EMBL" id="CP021780">
    <property type="protein sequence ID" value="ASA25266.1"/>
    <property type="molecule type" value="Genomic_DNA"/>
</dbReference>
<name>A0A2Z2KEQ8_9BACL</name>
<dbReference type="AlphaFoldDB" id="A0A2Z2KEQ8"/>
<keyword evidence="1" id="KW-0472">Membrane</keyword>
<sequence length="325" mass="35407">MDTIISYLNNMFAALPRTVQMQELKQDLLGNMEEKYHELKQNGNTENEAVGIVISEFGNIDELVAELGITVEDDGESDAPMLAPEDTGSYMAAKKKSGFIVGLGVVLIFCGVALLILLSSLAESGFLQGILTEDAAGIVGVVVLLMLVALAVGLFIYSGTMMERYSHLHKSFNLPHYLRAEIQQRSSAFAPTYTLSLIMGVGLCVISPVPIIIENVINDNSTTYGVVALLALVALAVFLFIYYGNIKESFSFLLKEGEFSKEKKEENRVTGSIAAIVWPLAVCVFLISGFVFGSWEINWLIFPVTAILLGVFNGIYNVAKGKEHS</sequence>
<keyword evidence="3" id="KW-1185">Reference proteome</keyword>
<feature type="transmembrane region" description="Helical" evidence="1">
    <location>
        <begin position="299"/>
        <end position="319"/>
    </location>
</feature>